<feature type="region of interest" description="Disordered" evidence="1">
    <location>
        <begin position="1"/>
        <end position="42"/>
    </location>
</feature>
<comment type="caution">
    <text evidence="2">The sequence shown here is derived from an EMBL/GenBank/DDBJ whole genome shotgun (WGS) entry which is preliminary data.</text>
</comment>
<evidence type="ECO:0008006" key="4">
    <source>
        <dbReference type="Google" id="ProtNLM"/>
    </source>
</evidence>
<accession>A0ABW4JKA1</accession>
<evidence type="ECO:0000313" key="2">
    <source>
        <dbReference type="EMBL" id="MFD1676269.1"/>
    </source>
</evidence>
<gene>
    <name evidence="2" type="ORF">ACFSB2_16310</name>
</gene>
<keyword evidence="3" id="KW-1185">Reference proteome</keyword>
<organism evidence="2 3">
    <name type="scientific">Alicyclobacillus fodiniaquatilis</name>
    <dbReference type="NCBI Taxonomy" id="1661150"/>
    <lineage>
        <taxon>Bacteria</taxon>
        <taxon>Bacillati</taxon>
        <taxon>Bacillota</taxon>
        <taxon>Bacilli</taxon>
        <taxon>Bacillales</taxon>
        <taxon>Alicyclobacillaceae</taxon>
        <taxon>Alicyclobacillus</taxon>
    </lineage>
</organism>
<sequence length="62" mass="6957">MPRAENRKRPPNLSGSGFAGGARNKSYNNQHASEAQVKDDKKQALIEKMKKLQSKKSEQQES</sequence>
<dbReference type="EMBL" id="JBHUCX010000044">
    <property type="protein sequence ID" value="MFD1676269.1"/>
    <property type="molecule type" value="Genomic_DNA"/>
</dbReference>
<proteinExistence type="predicted"/>
<protein>
    <recommendedName>
        <fullName evidence="4">YfhD-like protein</fullName>
    </recommendedName>
</protein>
<evidence type="ECO:0000313" key="3">
    <source>
        <dbReference type="Proteomes" id="UP001597079"/>
    </source>
</evidence>
<name>A0ABW4JKA1_9BACL</name>
<dbReference type="RefSeq" id="WP_377944153.1">
    <property type="nucleotide sequence ID" value="NZ_JBHUCX010000044.1"/>
</dbReference>
<dbReference type="Proteomes" id="UP001597079">
    <property type="component" value="Unassembled WGS sequence"/>
</dbReference>
<reference evidence="3" key="1">
    <citation type="journal article" date="2019" name="Int. J. Syst. Evol. Microbiol.">
        <title>The Global Catalogue of Microorganisms (GCM) 10K type strain sequencing project: providing services to taxonomists for standard genome sequencing and annotation.</title>
        <authorList>
            <consortium name="The Broad Institute Genomics Platform"/>
            <consortium name="The Broad Institute Genome Sequencing Center for Infectious Disease"/>
            <person name="Wu L."/>
            <person name="Ma J."/>
        </authorList>
    </citation>
    <scope>NUCLEOTIDE SEQUENCE [LARGE SCALE GENOMIC DNA]</scope>
    <source>
        <strain evidence="3">CGMCC 1.12286</strain>
    </source>
</reference>
<evidence type="ECO:0000256" key="1">
    <source>
        <dbReference type="SAM" id="MobiDB-lite"/>
    </source>
</evidence>